<evidence type="ECO:0000259" key="10">
    <source>
        <dbReference type="PROSITE" id="PS51007"/>
    </source>
</evidence>
<feature type="signal peptide" evidence="9">
    <location>
        <begin position="1"/>
        <end position="32"/>
    </location>
</feature>
<feature type="binding site" description="axial binding residue" evidence="7">
    <location>
        <position position="104"/>
    </location>
    <ligand>
        <name>heme c</name>
        <dbReference type="ChEBI" id="CHEBI:61717"/>
    </ligand>
    <ligandPart>
        <name>Fe</name>
        <dbReference type="ChEBI" id="CHEBI:18248"/>
    </ligandPart>
</feature>
<dbReference type="GO" id="GO:0016020">
    <property type="term" value="C:membrane"/>
    <property type="evidence" value="ECO:0007669"/>
    <property type="project" value="InterPro"/>
</dbReference>
<dbReference type="PRINTS" id="PR00605">
    <property type="entry name" value="CYTCHROMECIC"/>
</dbReference>
<evidence type="ECO:0000256" key="3">
    <source>
        <dbReference type="ARBA" id="ARBA00022723"/>
    </source>
</evidence>
<gene>
    <name evidence="11" type="ORF">B5M42_14875</name>
</gene>
<evidence type="ECO:0000256" key="2">
    <source>
        <dbReference type="ARBA" id="ARBA00022617"/>
    </source>
</evidence>
<keyword evidence="4" id="KW-0249">Electron transport</keyword>
<dbReference type="RefSeq" id="WP_134754181.1">
    <property type="nucleotide sequence ID" value="NZ_MYFO02000014.1"/>
</dbReference>
<dbReference type="Gene3D" id="1.10.760.10">
    <property type="entry name" value="Cytochrome c-like domain"/>
    <property type="match status" value="1"/>
</dbReference>
<comment type="PTM">
    <text evidence="6">Binds 1 heme c group covalently per subunit.</text>
</comment>
<dbReference type="SUPFAM" id="SSF46626">
    <property type="entry name" value="Cytochrome c"/>
    <property type="match status" value="1"/>
</dbReference>
<dbReference type="Proteomes" id="UP000298246">
    <property type="component" value="Unassembled WGS sequence"/>
</dbReference>
<dbReference type="PROSITE" id="PS51257">
    <property type="entry name" value="PROKAR_LIPOPROTEIN"/>
    <property type="match status" value="1"/>
</dbReference>
<proteinExistence type="predicted"/>
<evidence type="ECO:0000256" key="4">
    <source>
        <dbReference type="ARBA" id="ARBA00022982"/>
    </source>
</evidence>
<comment type="caution">
    <text evidence="11">The sequence shown here is derived from an EMBL/GenBank/DDBJ whole genome shotgun (WGS) entry which is preliminary data.</text>
</comment>
<feature type="domain" description="Cytochrome c" evidence="10">
    <location>
        <begin position="52"/>
        <end position="127"/>
    </location>
</feature>
<feature type="binding site" description="covalent" evidence="6">
    <location>
        <position position="68"/>
    </location>
    <ligand>
        <name>heme c</name>
        <dbReference type="ChEBI" id="CHEBI:61717"/>
    </ligand>
</feature>
<evidence type="ECO:0000313" key="11">
    <source>
        <dbReference type="EMBL" id="TFE86371.1"/>
    </source>
</evidence>
<dbReference type="GO" id="GO:0009055">
    <property type="term" value="F:electron transfer activity"/>
    <property type="evidence" value="ECO:0007669"/>
    <property type="project" value="InterPro"/>
</dbReference>
<keyword evidence="12" id="KW-1185">Reference proteome</keyword>
<dbReference type="GO" id="GO:0020037">
    <property type="term" value="F:heme binding"/>
    <property type="evidence" value="ECO:0007669"/>
    <property type="project" value="InterPro"/>
</dbReference>
<evidence type="ECO:0000313" key="12">
    <source>
        <dbReference type="Proteomes" id="UP000298246"/>
    </source>
</evidence>
<dbReference type="EMBL" id="MYFO01000019">
    <property type="protein sequence ID" value="TFE86371.1"/>
    <property type="molecule type" value="Genomic_DNA"/>
</dbReference>
<dbReference type="GO" id="GO:0005506">
    <property type="term" value="F:iron ion binding"/>
    <property type="evidence" value="ECO:0007669"/>
    <property type="project" value="InterPro"/>
</dbReference>
<organism evidence="11 12">
    <name type="scientific">Paenibacillus athensensis</name>
    <dbReference type="NCBI Taxonomy" id="1967502"/>
    <lineage>
        <taxon>Bacteria</taxon>
        <taxon>Bacillati</taxon>
        <taxon>Bacillota</taxon>
        <taxon>Bacilli</taxon>
        <taxon>Bacillales</taxon>
        <taxon>Paenibacillaceae</taxon>
        <taxon>Paenibacillus</taxon>
    </lineage>
</organism>
<evidence type="ECO:0000256" key="1">
    <source>
        <dbReference type="ARBA" id="ARBA00022448"/>
    </source>
</evidence>
<evidence type="ECO:0000256" key="5">
    <source>
        <dbReference type="ARBA" id="ARBA00023004"/>
    </source>
</evidence>
<dbReference type="InterPro" id="IPR012218">
    <property type="entry name" value="Cyt_c_BACSU-c550-type"/>
</dbReference>
<dbReference type="InterPro" id="IPR036909">
    <property type="entry name" value="Cyt_c-like_dom_sf"/>
</dbReference>
<dbReference type="InterPro" id="IPR009056">
    <property type="entry name" value="Cyt_c-like_dom"/>
</dbReference>
<sequence>MNQVRHWRKKILALGGLTLLACGLAACGGNSASEPADHEQATTTAAPTAQAGAGADAEALYKSNCLSCHGGNLEGKIGPSLAKVGGKLDEAKIAAKINNGGGGMPAFKSTLKEQDVQALAAWLSSKK</sequence>
<keyword evidence="1" id="KW-0813">Transport</keyword>
<dbReference type="InterPro" id="IPR008168">
    <property type="entry name" value="Cyt_C_IC"/>
</dbReference>
<dbReference type="Pfam" id="PF13442">
    <property type="entry name" value="Cytochrome_CBB3"/>
    <property type="match status" value="1"/>
</dbReference>
<keyword evidence="3 7" id="KW-0479">Metal-binding</keyword>
<dbReference type="PANTHER" id="PTHR37823">
    <property type="entry name" value="CYTOCHROME C-553-LIKE"/>
    <property type="match status" value="1"/>
</dbReference>
<protein>
    <recommendedName>
        <fullName evidence="10">Cytochrome c domain-containing protein</fullName>
    </recommendedName>
</protein>
<dbReference type="PIRSF" id="PIRSF000025">
    <property type="entry name" value="Cytc_Bsub_c550"/>
    <property type="match status" value="1"/>
</dbReference>
<keyword evidence="9" id="KW-0732">Signal</keyword>
<reference evidence="11 12" key="1">
    <citation type="submission" date="2017-03" db="EMBL/GenBank/DDBJ databases">
        <title>Isolation of Levoglucosan Utilizing Bacteria.</title>
        <authorList>
            <person name="Arya A.S."/>
        </authorList>
    </citation>
    <scope>NUCLEOTIDE SEQUENCE [LARGE SCALE GENOMIC DNA]</scope>
    <source>
        <strain evidence="11 12">MEC069</strain>
    </source>
</reference>
<feature type="chain" id="PRO_5021477933" description="Cytochrome c domain-containing protein" evidence="9">
    <location>
        <begin position="33"/>
        <end position="127"/>
    </location>
</feature>
<feature type="binding site" description="covalent" evidence="6">
    <location>
        <position position="65"/>
    </location>
    <ligand>
        <name>heme c</name>
        <dbReference type="ChEBI" id="CHEBI:61717"/>
    </ligand>
</feature>
<keyword evidence="2 6" id="KW-0349">Heme</keyword>
<evidence type="ECO:0000256" key="7">
    <source>
        <dbReference type="PIRSR" id="PIRSR000025-2"/>
    </source>
</evidence>
<evidence type="ECO:0000256" key="9">
    <source>
        <dbReference type="SAM" id="SignalP"/>
    </source>
</evidence>
<dbReference type="AlphaFoldDB" id="A0A4Y8PZV0"/>
<name>A0A4Y8PZV0_9BACL</name>
<dbReference type="PANTHER" id="PTHR37823:SF4">
    <property type="entry name" value="MENAQUINOL-CYTOCHROME C REDUCTASE CYTOCHROME B_C SUBUNIT"/>
    <property type="match status" value="1"/>
</dbReference>
<feature type="binding site" description="axial binding residue" evidence="7">
    <location>
        <position position="69"/>
    </location>
    <ligand>
        <name>heme c</name>
        <dbReference type="ChEBI" id="CHEBI:61717"/>
    </ligand>
    <ligandPart>
        <name>Fe</name>
        <dbReference type="ChEBI" id="CHEBI:18248"/>
    </ligandPart>
</feature>
<dbReference type="OrthoDB" id="7933886at2"/>
<keyword evidence="5 7" id="KW-0408">Iron</keyword>
<dbReference type="InterPro" id="IPR051811">
    <property type="entry name" value="Cytochrome_c550/c551-like"/>
</dbReference>
<feature type="region of interest" description="Disordered" evidence="8">
    <location>
        <begin position="30"/>
        <end position="49"/>
    </location>
</feature>
<accession>A0A4Y8PZV0</accession>
<evidence type="ECO:0000256" key="8">
    <source>
        <dbReference type="SAM" id="MobiDB-lite"/>
    </source>
</evidence>
<dbReference type="PROSITE" id="PS51007">
    <property type="entry name" value="CYTC"/>
    <property type="match status" value="1"/>
</dbReference>
<evidence type="ECO:0000256" key="6">
    <source>
        <dbReference type="PIRSR" id="PIRSR000025-1"/>
    </source>
</evidence>